<evidence type="ECO:0000313" key="2">
    <source>
        <dbReference type="EMBL" id="GAJ28715.1"/>
    </source>
</evidence>
<proteinExistence type="predicted"/>
<keyword evidence="1" id="KW-0802">TPR repeat</keyword>
<dbReference type="PANTHER" id="PTHR12558">
    <property type="entry name" value="CELL DIVISION CYCLE 16,23,27"/>
    <property type="match status" value="1"/>
</dbReference>
<dbReference type="RefSeq" id="WP_052511811.1">
    <property type="nucleotide sequence ID" value="NZ_BAND01000036.1"/>
</dbReference>
<organism evidence="2 3">
    <name type="scientific">Acidomonas methanolica NBRC 104435</name>
    <dbReference type="NCBI Taxonomy" id="1231351"/>
    <lineage>
        <taxon>Bacteria</taxon>
        <taxon>Pseudomonadati</taxon>
        <taxon>Pseudomonadota</taxon>
        <taxon>Alphaproteobacteria</taxon>
        <taxon>Acetobacterales</taxon>
        <taxon>Acetobacteraceae</taxon>
        <taxon>Acidomonas</taxon>
    </lineage>
</organism>
<accession>A0A023D4N3</accession>
<evidence type="ECO:0000256" key="1">
    <source>
        <dbReference type="PROSITE-ProRule" id="PRU00339"/>
    </source>
</evidence>
<dbReference type="Gene3D" id="1.25.40.10">
    <property type="entry name" value="Tetratricopeptide repeat domain"/>
    <property type="match status" value="1"/>
</dbReference>
<dbReference type="GO" id="GO:0016757">
    <property type="term" value="F:glycosyltransferase activity"/>
    <property type="evidence" value="ECO:0007669"/>
    <property type="project" value="InterPro"/>
</dbReference>
<feature type="repeat" description="TPR" evidence="1">
    <location>
        <begin position="109"/>
        <end position="142"/>
    </location>
</feature>
<feature type="repeat" description="TPR" evidence="1">
    <location>
        <begin position="211"/>
        <end position="244"/>
    </location>
</feature>
<dbReference type="InterPro" id="IPR011990">
    <property type="entry name" value="TPR-like_helical_dom_sf"/>
</dbReference>
<comment type="caution">
    <text evidence="2">The sequence shown here is derived from an EMBL/GenBank/DDBJ whole genome shotgun (WGS) entry which is preliminary data.</text>
</comment>
<dbReference type="Pfam" id="PF14559">
    <property type="entry name" value="TPR_19"/>
    <property type="match status" value="1"/>
</dbReference>
<dbReference type="InterPro" id="IPR019734">
    <property type="entry name" value="TPR_rpt"/>
</dbReference>
<keyword evidence="3" id="KW-1185">Reference proteome</keyword>
<dbReference type="Proteomes" id="UP000019760">
    <property type="component" value="Unassembled WGS sequence"/>
</dbReference>
<dbReference type="PROSITE" id="PS50005">
    <property type="entry name" value="TPR"/>
    <property type="match status" value="2"/>
</dbReference>
<keyword evidence="2" id="KW-0808">Transferase</keyword>
<name>A0A023D4N3_ACIMT</name>
<dbReference type="InterPro" id="IPR002201">
    <property type="entry name" value="Glyco_trans_9"/>
</dbReference>
<dbReference type="Pfam" id="PF13432">
    <property type="entry name" value="TPR_16"/>
    <property type="match status" value="1"/>
</dbReference>
<dbReference type="SMART" id="SM00028">
    <property type="entry name" value="TPR"/>
    <property type="match status" value="6"/>
</dbReference>
<sequence length="572" mass="61492">MADSDAIAAGFSHIANANLAEAEACFTMALRERPGHAEAIHGLACVALARGLPGLAIGHAGQAIAVPVLTHEQTSRFHRTLGEALSGAGHDEAARAALAVAVMFRPGDPYAHARLGQSLVRLNRREEAEAAFTRAVDLAPADVGVRQALAVHYFENRSFSLALPHFRVICRLLPNDPAAWANLGATLIEVAAFSEARTVLEHAVNLGRPSVETVHNLGIALTALGFYQQAVAAFDEALTDAPQDARVLNSKGACLAEYGEYDAAERLLHQVVEMENPVETARALFTLGTIDLGRGTMARGWKRFEERHALPGARPADGGTWDGQPTNQVVTVHAEQGLGDTIQFLRFIPMAAERAPLMLDLPEQVVPLLERMPAMRDVPDGRVRVGRGTGARAGLLSLPVLLGLNGPPADAPYLDVPFSPSARRRRVGLSWAGNPTYRFDARRSLDFDQLAPILAVPGIEFVCLQKDASPESRGGMICPPLDDLGDLADAIAGCDLVIGVDSLVIHLAGAMGHPAWLLNRLGGDWRWRGPRWYRSVRIFNVDTLEPPPTCWNGLIRRIGQELAAFSGGGNRE</sequence>
<protein>
    <submittedName>
        <fullName evidence="2">O-linked N-acetylglucosamine transferase</fullName>
    </submittedName>
</protein>
<gene>
    <name evidence="2" type="ORF">Amme_036_003</name>
</gene>
<dbReference type="AlphaFoldDB" id="A0A023D4N3"/>
<dbReference type="OrthoDB" id="9778733at2"/>
<reference evidence="2 3" key="2">
    <citation type="journal article" date="2014" name="FEMS Microbiol. Lett.">
        <title>Draft genomic DNA sequence of the facultatively methylotrophic bacterium Acidomonas methanolica type strain MB58.</title>
        <authorList>
            <person name="Higashiura N."/>
            <person name="Hadano H."/>
            <person name="Hirakawa H."/>
            <person name="Matsutani M."/>
            <person name="Takabe S."/>
            <person name="Matsushita K."/>
            <person name="Azuma Y."/>
        </authorList>
    </citation>
    <scope>NUCLEOTIDE SEQUENCE [LARGE SCALE GENOMIC DNA]</scope>
    <source>
        <strain evidence="2 3">MB58</strain>
    </source>
</reference>
<dbReference type="EMBL" id="BAND01000036">
    <property type="protein sequence ID" value="GAJ28715.1"/>
    <property type="molecule type" value="Genomic_DNA"/>
</dbReference>
<dbReference type="Pfam" id="PF01075">
    <property type="entry name" value="Glyco_transf_9"/>
    <property type="match status" value="1"/>
</dbReference>
<dbReference type="PANTHER" id="PTHR12558:SF13">
    <property type="entry name" value="CELL DIVISION CYCLE PROTEIN 27 HOMOLOG"/>
    <property type="match status" value="1"/>
</dbReference>
<dbReference type="Gene3D" id="3.40.50.2000">
    <property type="entry name" value="Glycogen Phosphorylase B"/>
    <property type="match status" value="1"/>
</dbReference>
<evidence type="ECO:0000313" key="3">
    <source>
        <dbReference type="Proteomes" id="UP000019760"/>
    </source>
</evidence>
<dbReference type="SUPFAM" id="SSF48452">
    <property type="entry name" value="TPR-like"/>
    <property type="match status" value="1"/>
</dbReference>
<dbReference type="SUPFAM" id="SSF53756">
    <property type="entry name" value="UDP-Glycosyltransferase/glycogen phosphorylase"/>
    <property type="match status" value="1"/>
</dbReference>
<reference evidence="3" key="1">
    <citation type="journal article" date="2014" name="FEMS Microbiol. Lett.">
        <title>Draft Genomic DNA Sequence of the Facultatively Methylotrophic Bacterium Acidomonas methanolica type strain MB58.</title>
        <authorList>
            <person name="Higashiura N."/>
            <person name="Hadano H."/>
            <person name="Hirakawa H."/>
            <person name="Matsutani M."/>
            <person name="Takabe S."/>
            <person name="Matsushita K."/>
            <person name="Azuma Y."/>
        </authorList>
    </citation>
    <scope>NUCLEOTIDE SEQUENCE [LARGE SCALE GENOMIC DNA]</scope>
    <source>
        <strain evidence="3">MB58</strain>
    </source>
</reference>